<evidence type="ECO:0000313" key="6">
    <source>
        <dbReference type="Proteomes" id="UP000287962"/>
    </source>
</evidence>
<accession>A0A430SD70</accession>
<protein>
    <recommendedName>
        <fullName evidence="2">UPF0102 protein CSW25_11910</fullName>
    </recommendedName>
</protein>
<dbReference type="PANTHER" id="PTHR34039">
    <property type="entry name" value="UPF0102 PROTEIN YRAN"/>
    <property type="match status" value="1"/>
</dbReference>
<evidence type="ECO:0000256" key="1">
    <source>
        <dbReference type="ARBA" id="ARBA00006738"/>
    </source>
</evidence>
<dbReference type="AlphaFoldDB" id="A0A430SD70"/>
<proteinExistence type="inferred from homology"/>
<dbReference type="InterPro" id="IPR003509">
    <property type="entry name" value="UPF0102_YraN-like"/>
</dbReference>
<keyword evidence="6" id="KW-1185">Reference proteome</keyword>
<evidence type="ECO:0000313" key="3">
    <source>
        <dbReference type="EMBL" id="RTH34506.1"/>
    </source>
</evidence>
<dbReference type="CDD" id="cd20736">
    <property type="entry name" value="PoNe_Nuclease"/>
    <property type="match status" value="1"/>
</dbReference>
<organism evidence="3 5">
    <name type="scientific">Thermus scotoductus</name>
    <dbReference type="NCBI Taxonomy" id="37636"/>
    <lineage>
        <taxon>Bacteria</taxon>
        <taxon>Thermotogati</taxon>
        <taxon>Deinococcota</taxon>
        <taxon>Deinococci</taxon>
        <taxon>Thermales</taxon>
        <taxon>Thermaceae</taxon>
        <taxon>Thermus</taxon>
    </lineage>
</organism>
<gene>
    <name evidence="4" type="ORF">CSW25_11910</name>
    <name evidence="3" type="ORF">CSW33_01465</name>
</gene>
<sequence>MGPLRFPWIGEEGVKGGWAEDLALAYLLERGYRLLGRNRRTPFGEVDLFLEQDGIYVLVEVKQRSSGAFGSPLEAITPRKVERLLKSARYLLGRDDLPVRLEAILVHGTPRTHRIEHLVLEV</sequence>
<reference evidence="5 6" key="2">
    <citation type="journal article" date="2019" name="Extremophiles">
        <title>Biogeography of thermophiles and predominance of Thermus scotoductus in domestic water heaters.</title>
        <authorList>
            <person name="Wilpiszeski R.L."/>
            <person name="Zhang Z."/>
            <person name="House C.H."/>
        </authorList>
    </citation>
    <scope>NUCLEOTIDE SEQUENCE [LARGE SCALE GENOMIC DNA]</scope>
    <source>
        <strain evidence="4 6">12_S12</strain>
        <strain evidence="3 5">20_S20</strain>
    </source>
</reference>
<dbReference type="EMBL" id="PEMD01000030">
    <property type="protein sequence ID" value="RTH34506.1"/>
    <property type="molecule type" value="Genomic_DNA"/>
</dbReference>
<evidence type="ECO:0000313" key="5">
    <source>
        <dbReference type="Proteomes" id="UP000286928"/>
    </source>
</evidence>
<comment type="caution">
    <text evidence="3">The sequence shown here is derived from an EMBL/GenBank/DDBJ whole genome shotgun (WGS) entry which is preliminary data.</text>
</comment>
<dbReference type="SUPFAM" id="SSF52980">
    <property type="entry name" value="Restriction endonuclease-like"/>
    <property type="match status" value="1"/>
</dbReference>
<reference evidence="4" key="1">
    <citation type="submission" date="2017-10" db="EMBL/GenBank/DDBJ databases">
        <authorList>
            <person name="Wilpiszeski R.L."/>
            <person name="Zhidan Z."/>
            <person name="House C.H."/>
        </authorList>
    </citation>
    <scope>NUCLEOTIDE SEQUENCE</scope>
    <source>
        <strain evidence="4">12_S12</strain>
    </source>
</reference>
<name>A0A430SD70_THESC</name>
<dbReference type="InterPro" id="IPR011335">
    <property type="entry name" value="Restrct_endonuc-II-like"/>
</dbReference>
<evidence type="ECO:0000256" key="2">
    <source>
        <dbReference type="HAMAP-Rule" id="MF_00048"/>
    </source>
</evidence>
<dbReference type="Proteomes" id="UP000286928">
    <property type="component" value="Unassembled WGS sequence"/>
</dbReference>
<dbReference type="InterPro" id="IPR011856">
    <property type="entry name" value="tRNA_endonuc-like_dom_sf"/>
</dbReference>
<dbReference type="PANTHER" id="PTHR34039:SF1">
    <property type="entry name" value="UPF0102 PROTEIN YRAN"/>
    <property type="match status" value="1"/>
</dbReference>
<dbReference type="EMBL" id="PEML01000311">
    <property type="protein sequence ID" value="RTI04969.1"/>
    <property type="molecule type" value="Genomic_DNA"/>
</dbReference>
<evidence type="ECO:0000313" key="4">
    <source>
        <dbReference type="EMBL" id="RTI04969.1"/>
    </source>
</evidence>
<dbReference type="Gene3D" id="3.40.1350.10">
    <property type="match status" value="1"/>
</dbReference>
<dbReference type="Proteomes" id="UP000287962">
    <property type="component" value="Unassembled WGS sequence"/>
</dbReference>
<dbReference type="GO" id="GO:0003676">
    <property type="term" value="F:nucleic acid binding"/>
    <property type="evidence" value="ECO:0007669"/>
    <property type="project" value="InterPro"/>
</dbReference>
<comment type="similarity">
    <text evidence="1 2">Belongs to the UPF0102 family.</text>
</comment>
<dbReference type="Pfam" id="PF02021">
    <property type="entry name" value="UPF0102"/>
    <property type="match status" value="1"/>
</dbReference>
<dbReference type="HAMAP" id="MF_00048">
    <property type="entry name" value="UPF0102"/>
    <property type="match status" value="1"/>
</dbReference>